<dbReference type="OrthoDB" id="2015618at2759"/>
<dbReference type="SUPFAM" id="SSF51126">
    <property type="entry name" value="Pectin lyase-like"/>
    <property type="match status" value="1"/>
</dbReference>
<organism evidence="5 6">
    <name type="scientific">Vanilla planifolia</name>
    <name type="common">Vanilla</name>
    <dbReference type="NCBI Taxonomy" id="51239"/>
    <lineage>
        <taxon>Eukaryota</taxon>
        <taxon>Viridiplantae</taxon>
        <taxon>Streptophyta</taxon>
        <taxon>Embryophyta</taxon>
        <taxon>Tracheophyta</taxon>
        <taxon>Spermatophyta</taxon>
        <taxon>Magnoliopsida</taxon>
        <taxon>Liliopsida</taxon>
        <taxon>Asparagales</taxon>
        <taxon>Orchidaceae</taxon>
        <taxon>Vanilloideae</taxon>
        <taxon>Vanilleae</taxon>
        <taxon>Vanilla</taxon>
    </lineage>
</organism>
<evidence type="ECO:0000313" key="5">
    <source>
        <dbReference type="EMBL" id="KAG0480367.1"/>
    </source>
</evidence>
<dbReference type="InterPro" id="IPR012334">
    <property type="entry name" value="Pectin_lyas_fold"/>
</dbReference>
<keyword evidence="6" id="KW-1185">Reference proteome</keyword>
<dbReference type="InterPro" id="IPR011050">
    <property type="entry name" value="Pectin_lyase_fold/virulence"/>
</dbReference>
<sequence length="85" mass="9729">MESTVGDFIRPEGWMPWNGNFALDTLYYAEYNNRGPGSITNGRVHWKGIRIINRREAKKWTTGPLLSSGIWIPYSGVPYVLTLIK</sequence>
<dbReference type="GO" id="GO:0045490">
    <property type="term" value="P:pectin catabolic process"/>
    <property type="evidence" value="ECO:0007669"/>
    <property type="project" value="UniProtKB-UniPathway"/>
</dbReference>
<protein>
    <recommendedName>
        <fullName evidence="4">Pectinesterase catalytic domain-containing protein</fullName>
    </recommendedName>
</protein>
<evidence type="ECO:0000256" key="3">
    <source>
        <dbReference type="ARBA" id="ARBA00023085"/>
    </source>
</evidence>
<dbReference type="PANTHER" id="PTHR31707">
    <property type="entry name" value="PECTINESTERASE"/>
    <property type="match status" value="1"/>
</dbReference>
<comment type="pathway">
    <text evidence="1">Glycan metabolism; pectin degradation; 2-dehydro-3-deoxy-D-gluconate from pectin: step 1/5.</text>
</comment>
<keyword evidence="2" id="KW-0378">Hydrolase</keyword>
<evidence type="ECO:0000313" key="6">
    <source>
        <dbReference type="Proteomes" id="UP000636800"/>
    </source>
</evidence>
<comment type="caution">
    <text evidence="5">The sequence shown here is derived from an EMBL/GenBank/DDBJ whole genome shotgun (WGS) entry which is preliminary data.</text>
</comment>
<dbReference type="GO" id="GO:0042545">
    <property type="term" value="P:cell wall modification"/>
    <property type="evidence" value="ECO:0007669"/>
    <property type="project" value="InterPro"/>
</dbReference>
<dbReference type="Proteomes" id="UP000636800">
    <property type="component" value="Chromosome 5"/>
</dbReference>
<evidence type="ECO:0000259" key="4">
    <source>
        <dbReference type="Pfam" id="PF01095"/>
    </source>
</evidence>
<dbReference type="EMBL" id="JADCNL010000005">
    <property type="protein sequence ID" value="KAG0480367.1"/>
    <property type="molecule type" value="Genomic_DNA"/>
</dbReference>
<gene>
    <name evidence="5" type="ORF">HPP92_011225</name>
</gene>
<dbReference type="UniPathway" id="UPA00545">
    <property type="reaction ID" value="UER00823"/>
</dbReference>
<dbReference type="InterPro" id="IPR000070">
    <property type="entry name" value="Pectinesterase_cat"/>
</dbReference>
<dbReference type="Gene3D" id="2.160.20.10">
    <property type="entry name" value="Single-stranded right-handed beta-helix, Pectin lyase-like"/>
    <property type="match status" value="1"/>
</dbReference>
<dbReference type="GO" id="GO:0030599">
    <property type="term" value="F:pectinesterase activity"/>
    <property type="evidence" value="ECO:0007669"/>
    <property type="project" value="InterPro"/>
</dbReference>
<keyword evidence="3" id="KW-0063">Aspartyl esterase</keyword>
<evidence type="ECO:0000256" key="1">
    <source>
        <dbReference type="ARBA" id="ARBA00005184"/>
    </source>
</evidence>
<name>A0A835UZZ8_VANPL</name>
<dbReference type="Pfam" id="PF01095">
    <property type="entry name" value="Pectinesterase"/>
    <property type="match status" value="1"/>
</dbReference>
<accession>A0A835UZZ8</accession>
<feature type="domain" description="Pectinesterase catalytic" evidence="4">
    <location>
        <begin position="1"/>
        <end position="67"/>
    </location>
</feature>
<dbReference type="AlphaFoldDB" id="A0A835UZZ8"/>
<proteinExistence type="predicted"/>
<reference evidence="5 6" key="1">
    <citation type="journal article" date="2020" name="Nat. Food">
        <title>A phased Vanilla planifolia genome enables genetic improvement of flavour and production.</title>
        <authorList>
            <person name="Hasing T."/>
            <person name="Tang H."/>
            <person name="Brym M."/>
            <person name="Khazi F."/>
            <person name="Huang T."/>
            <person name="Chambers A.H."/>
        </authorList>
    </citation>
    <scope>NUCLEOTIDE SEQUENCE [LARGE SCALE GENOMIC DNA]</scope>
    <source>
        <tissue evidence="5">Leaf</tissue>
    </source>
</reference>
<evidence type="ECO:0000256" key="2">
    <source>
        <dbReference type="ARBA" id="ARBA00022801"/>
    </source>
</evidence>